<dbReference type="Proteomes" id="UP000552864">
    <property type="component" value="Unassembled WGS sequence"/>
</dbReference>
<name>A0A847SKF7_9BACT</name>
<dbReference type="RefSeq" id="WP_168737373.1">
    <property type="nucleotide sequence ID" value="NZ_JABAHZ010000001.1"/>
</dbReference>
<dbReference type="AlphaFoldDB" id="A0A847SKF7"/>
<evidence type="ECO:0000313" key="1">
    <source>
        <dbReference type="EMBL" id="NLR78018.1"/>
    </source>
</evidence>
<keyword evidence="2" id="KW-1185">Reference proteome</keyword>
<reference evidence="1 2" key="1">
    <citation type="submission" date="2020-04" db="EMBL/GenBank/DDBJ databases">
        <authorList>
            <person name="Yin C."/>
        </authorList>
    </citation>
    <scope>NUCLEOTIDE SEQUENCE [LARGE SCALE GENOMIC DNA]</scope>
    <source>
        <strain evidence="1 2">Ak56</strain>
    </source>
</reference>
<sequence length="235" mass="27616">MENRVLQAYNRWNRKEEEFMHRYGRSITNSLDFQKLKWRVYNHIISQSKRVSLSSDERDELSMVKIKADALIRAINGGRDLSYMQKIGFKISDILHPGNRYRNMKDVFLEFTNSNLTVPSASEEIKPREYLGKSNPVFDEKRLFKINRQKIDVNNLPQNVLDDNATSRTRLFKIQKKEMHVHNSDLRAVYVRQEIKNKVQIPAADVTNDKNIIKLKKRKTAKPISNDKLIVSVKL</sequence>
<comment type="caution">
    <text evidence="1">The sequence shown here is derived from an EMBL/GenBank/DDBJ whole genome shotgun (WGS) entry which is preliminary data.</text>
</comment>
<accession>A0A847SKF7</accession>
<evidence type="ECO:0000313" key="2">
    <source>
        <dbReference type="Proteomes" id="UP000552864"/>
    </source>
</evidence>
<protein>
    <submittedName>
        <fullName evidence="1">Uncharacterized protein</fullName>
    </submittedName>
</protein>
<organism evidence="1 2">
    <name type="scientific">Chitinophaga eiseniae</name>
    <dbReference type="NCBI Taxonomy" id="634771"/>
    <lineage>
        <taxon>Bacteria</taxon>
        <taxon>Pseudomonadati</taxon>
        <taxon>Bacteroidota</taxon>
        <taxon>Chitinophagia</taxon>
        <taxon>Chitinophagales</taxon>
        <taxon>Chitinophagaceae</taxon>
        <taxon>Chitinophaga</taxon>
    </lineage>
</organism>
<proteinExistence type="predicted"/>
<dbReference type="EMBL" id="JABAHZ010000001">
    <property type="protein sequence ID" value="NLR78018.1"/>
    <property type="molecule type" value="Genomic_DNA"/>
</dbReference>
<gene>
    <name evidence="1" type="ORF">HGH91_05245</name>
</gene>